<name>A0A060CE87_9ACTN</name>
<evidence type="ECO:0000313" key="1">
    <source>
        <dbReference type="EMBL" id="AIA94953.1"/>
    </source>
</evidence>
<dbReference type="EMBL" id="KF127595">
    <property type="protein sequence ID" value="AIA94953.1"/>
    <property type="molecule type" value="Genomic_DNA"/>
</dbReference>
<reference evidence="1" key="1">
    <citation type="journal article" date="2013" name="Environ. Microbiol.">
        <title>Seasonally variable intestinal metagenomes of the red palm weevil (Rhynchophorus ferrugineus).</title>
        <authorList>
            <person name="Jia S."/>
            <person name="Zhang X."/>
            <person name="Zhang G."/>
            <person name="Yin A."/>
            <person name="Zhang S."/>
            <person name="Li F."/>
            <person name="Wang L."/>
            <person name="Zhao D."/>
            <person name="Yun Q."/>
            <person name="Tala"/>
            <person name="Wang J."/>
            <person name="Sun G."/>
            <person name="Baabdullah M."/>
            <person name="Yu X."/>
            <person name="Hu S."/>
            <person name="Al-Mssallem I.S."/>
            <person name="Yu J."/>
        </authorList>
    </citation>
    <scope>NUCLEOTIDE SEQUENCE</scope>
</reference>
<accession>A0A060CE87</accession>
<feature type="non-terminal residue" evidence="1">
    <location>
        <position position="47"/>
    </location>
</feature>
<dbReference type="AlphaFoldDB" id="A0A060CE87"/>
<protein>
    <submittedName>
        <fullName evidence="1">CAZy families GH3 protein</fullName>
    </submittedName>
</protein>
<proteinExistence type="predicted"/>
<sequence length="47" mass="4960">MQAGREVPLLARRRLEPGSGYVVALAADPPRVEEDTELAAAVSLARG</sequence>
<organism evidence="1">
    <name type="scientific">uncultured Streptosporangium sp</name>
    <dbReference type="NCBI Taxonomy" id="668992"/>
    <lineage>
        <taxon>Bacteria</taxon>
        <taxon>Bacillati</taxon>
        <taxon>Actinomycetota</taxon>
        <taxon>Actinomycetes</taxon>
        <taxon>Streptosporangiales</taxon>
        <taxon>Streptosporangiaceae</taxon>
        <taxon>Streptosporangium</taxon>
        <taxon>environmental samples</taxon>
    </lineage>
</organism>